<dbReference type="AlphaFoldDB" id="D7E829"/>
<gene>
    <name evidence="1" type="ordered locus">Metev_0456</name>
</gene>
<reference evidence="1 2" key="1">
    <citation type="submission" date="2010-06" db="EMBL/GenBank/DDBJ databases">
        <title>Complete sequence chromosome of Methanohalobium evestigatum Z-7303.</title>
        <authorList>
            <consortium name="US DOE Joint Genome Institute"/>
            <person name="Lucas S."/>
            <person name="Copeland A."/>
            <person name="Lapidus A."/>
            <person name="Cheng J.-F."/>
            <person name="Bruce D."/>
            <person name="Goodwin L."/>
            <person name="Pitluck S."/>
            <person name="Saunders E."/>
            <person name="Detter J.C."/>
            <person name="Han C."/>
            <person name="Tapia R."/>
            <person name="Land M."/>
            <person name="Hauser L."/>
            <person name="Kyrpides N."/>
            <person name="Mikhailova N."/>
            <person name="Sieprawska-Lupa M."/>
            <person name="Whitman W.B."/>
            <person name="Anderson I."/>
            <person name="Woyke T."/>
        </authorList>
    </citation>
    <scope>NUCLEOTIDE SEQUENCE [LARGE SCALE GENOMIC DNA]</scope>
    <source>
        <strain evidence="2">ATCC BAA-1072 / DSM 3721 / NBRC 107634 / OCM 161 / Z-7303</strain>
    </source>
</reference>
<dbReference type="STRING" id="644295.Metev_0456"/>
<dbReference type="GO" id="GO:0006281">
    <property type="term" value="P:DNA repair"/>
    <property type="evidence" value="ECO:0007669"/>
    <property type="project" value="InterPro"/>
</dbReference>
<sequence length="178" mass="20776">MSDKKIDADFIKYWMPFYDKPDIGADYSEYTSIMNKVHRDVANGTIYESTFKDILDWKAARIKGKVDWNNFEYYDNTFKEMLKAEDDAKLSILCQLDGIGVPTASTILHFIYPERFPIIDYRVMEVLNNFGYLNTKNATSESNYHKYRNVILNIAAESNCSLSELDRALFAYHKENLD</sequence>
<evidence type="ECO:0000313" key="2">
    <source>
        <dbReference type="Proteomes" id="UP000000391"/>
    </source>
</evidence>
<dbReference type="OrthoDB" id="155576at2157"/>
<dbReference type="Proteomes" id="UP000000391">
    <property type="component" value="Chromosome"/>
</dbReference>
<organism evidence="1 2">
    <name type="scientific">Methanohalobium evestigatum (strain ATCC BAA-1072 / DSM 3721 / NBRC 107634 / OCM 161 / Z-7303)</name>
    <dbReference type="NCBI Taxonomy" id="644295"/>
    <lineage>
        <taxon>Archaea</taxon>
        <taxon>Methanobacteriati</taxon>
        <taxon>Methanobacteriota</taxon>
        <taxon>Stenosarchaea group</taxon>
        <taxon>Methanomicrobia</taxon>
        <taxon>Methanosarcinales</taxon>
        <taxon>Methanosarcinaceae</taxon>
        <taxon>Methanohalobium</taxon>
    </lineage>
</organism>
<proteinExistence type="predicted"/>
<dbReference type="RefSeq" id="WP_013193939.1">
    <property type="nucleotide sequence ID" value="NC_014253.1"/>
</dbReference>
<evidence type="ECO:0008006" key="3">
    <source>
        <dbReference type="Google" id="ProtNLM"/>
    </source>
</evidence>
<dbReference type="InterPro" id="IPR023170">
    <property type="entry name" value="HhH_base_excis_C"/>
</dbReference>
<dbReference type="GeneID" id="9346075"/>
<dbReference type="Gene3D" id="1.10.1670.10">
    <property type="entry name" value="Helix-hairpin-Helix base-excision DNA repair enzymes (C-terminal)"/>
    <property type="match status" value="1"/>
</dbReference>
<protein>
    <recommendedName>
        <fullName evidence="3">HhH-GPD family protein</fullName>
    </recommendedName>
</protein>
<dbReference type="GO" id="GO:0003824">
    <property type="term" value="F:catalytic activity"/>
    <property type="evidence" value="ECO:0007669"/>
    <property type="project" value="InterPro"/>
</dbReference>
<evidence type="ECO:0000313" key="1">
    <source>
        <dbReference type="EMBL" id="ADI73371.1"/>
    </source>
</evidence>
<name>D7E829_METEZ</name>
<accession>D7E829</accession>
<dbReference type="KEGG" id="mev:Metev_0456"/>
<dbReference type="SUPFAM" id="SSF48150">
    <property type="entry name" value="DNA-glycosylase"/>
    <property type="match status" value="1"/>
</dbReference>
<dbReference type="EMBL" id="CP002069">
    <property type="protein sequence ID" value="ADI73371.1"/>
    <property type="molecule type" value="Genomic_DNA"/>
</dbReference>
<dbReference type="InterPro" id="IPR011257">
    <property type="entry name" value="DNA_glycosylase"/>
</dbReference>
<dbReference type="HOGENOM" id="CLU_1324580_0_0_2"/>
<keyword evidence="2" id="KW-1185">Reference proteome</keyword>